<protein>
    <submittedName>
        <fullName evidence="1">Uncharacterized protein</fullName>
    </submittedName>
</protein>
<gene>
    <name evidence="1" type="ORF">CLUP02_10069</name>
</gene>
<dbReference type="KEGG" id="clup:CLUP02_10069"/>
<sequence length="131" mass="14774">MNEMKLKIPGMPVDFMFRNKPLLGRLPRGPRPAGTGAPLDSGPPFLMCFGHNRNRVRSHPLGNLGIDVHEYTLSQLACKEEHQKDDLICIRPMGTHILILRNSGNVHANGILSALPYITIHMSRRKYRFHG</sequence>
<organism evidence="1 2">
    <name type="scientific">Colletotrichum lupini</name>
    <dbReference type="NCBI Taxonomy" id="145971"/>
    <lineage>
        <taxon>Eukaryota</taxon>
        <taxon>Fungi</taxon>
        <taxon>Dikarya</taxon>
        <taxon>Ascomycota</taxon>
        <taxon>Pezizomycotina</taxon>
        <taxon>Sordariomycetes</taxon>
        <taxon>Hypocreomycetidae</taxon>
        <taxon>Glomerellales</taxon>
        <taxon>Glomerellaceae</taxon>
        <taxon>Colletotrichum</taxon>
        <taxon>Colletotrichum acutatum species complex</taxon>
    </lineage>
</organism>
<evidence type="ECO:0000313" key="1">
    <source>
        <dbReference type="EMBL" id="UQC84572.1"/>
    </source>
</evidence>
<dbReference type="GeneID" id="73344055"/>
<dbReference type="AlphaFoldDB" id="A0A9Q8SXR8"/>
<reference evidence="1" key="1">
    <citation type="journal article" date="2021" name="Mol. Plant Microbe Interact.">
        <title>Complete Genome Sequence of the Plant-Pathogenic Fungus Colletotrichum lupini.</title>
        <authorList>
            <person name="Baroncelli R."/>
            <person name="Pensec F."/>
            <person name="Da Lio D."/>
            <person name="Boufleur T."/>
            <person name="Vicente I."/>
            <person name="Sarrocco S."/>
            <person name="Picot A."/>
            <person name="Baraldi E."/>
            <person name="Sukno S."/>
            <person name="Thon M."/>
            <person name="Le Floch G."/>
        </authorList>
    </citation>
    <scope>NUCLEOTIDE SEQUENCE</scope>
    <source>
        <strain evidence="1">IMI 504893</strain>
    </source>
</reference>
<accession>A0A9Q8SXR8</accession>
<proteinExistence type="predicted"/>
<dbReference type="Proteomes" id="UP000830671">
    <property type="component" value="Chromosome 5"/>
</dbReference>
<evidence type="ECO:0000313" key="2">
    <source>
        <dbReference type="Proteomes" id="UP000830671"/>
    </source>
</evidence>
<name>A0A9Q8SXR8_9PEZI</name>
<dbReference type="EMBL" id="CP019477">
    <property type="protein sequence ID" value="UQC84572.1"/>
    <property type="molecule type" value="Genomic_DNA"/>
</dbReference>
<keyword evidence="2" id="KW-1185">Reference proteome</keyword>
<dbReference type="RefSeq" id="XP_049146189.1">
    <property type="nucleotide sequence ID" value="XM_049289045.1"/>
</dbReference>